<feature type="binding site" evidence="10">
    <location>
        <position position="91"/>
    </location>
    <ligand>
        <name>CTP</name>
        <dbReference type="ChEBI" id="CHEBI:37563"/>
    </ligand>
</feature>
<comment type="cofactor">
    <cofactor evidence="10">
        <name>Mg(2+)</name>
        <dbReference type="ChEBI" id="CHEBI:18420"/>
    </cofactor>
    <text evidence="10">Magnesium is required for nucleotidyltransferase activity.</text>
</comment>
<dbReference type="Gene3D" id="1.10.3090.10">
    <property type="entry name" value="cca-adding enzyme, domain 2"/>
    <property type="match status" value="1"/>
</dbReference>
<dbReference type="SUPFAM" id="SSF81891">
    <property type="entry name" value="Poly A polymerase C-terminal region-like"/>
    <property type="match status" value="1"/>
</dbReference>
<comment type="domain">
    <text evidence="10">Comprises two domains: an N-terminal domain containing the nucleotidyltransferase activity and a C-terminal HD domain associated with both phosphodiesterase and phosphatase activities.</text>
</comment>
<feature type="binding site" evidence="10">
    <location>
        <position position="11"/>
    </location>
    <ligand>
        <name>CTP</name>
        <dbReference type="ChEBI" id="CHEBI:37563"/>
    </ligand>
</feature>
<feature type="binding site" evidence="10">
    <location>
        <position position="137"/>
    </location>
    <ligand>
        <name>CTP</name>
        <dbReference type="ChEBI" id="CHEBI:37563"/>
    </ligand>
</feature>
<dbReference type="EC" id="2.7.7.72" evidence="10"/>
<keyword evidence="5 10" id="KW-0547">Nucleotide-binding</keyword>
<comment type="catalytic activity">
    <reaction evidence="10">
        <text>a tRNA precursor + 2 CTP + ATP = a tRNA with a 3' CCA end + 3 diphosphate</text>
        <dbReference type="Rhea" id="RHEA:14433"/>
        <dbReference type="Rhea" id="RHEA-COMP:10465"/>
        <dbReference type="Rhea" id="RHEA-COMP:10468"/>
        <dbReference type="ChEBI" id="CHEBI:30616"/>
        <dbReference type="ChEBI" id="CHEBI:33019"/>
        <dbReference type="ChEBI" id="CHEBI:37563"/>
        <dbReference type="ChEBI" id="CHEBI:74896"/>
        <dbReference type="ChEBI" id="CHEBI:83071"/>
        <dbReference type="EC" id="2.7.7.72"/>
    </reaction>
</comment>
<organism evidence="12 13">
    <name type="scientific">Methylomarinovum caldicuralii</name>
    <dbReference type="NCBI Taxonomy" id="438856"/>
    <lineage>
        <taxon>Bacteria</taxon>
        <taxon>Pseudomonadati</taxon>
        <taxon>Pseudomonadota</taxon>
        <taxon>Gammaproteobacteria</taxon>
        <taxon>Methylococcales</taxon>
        <taxon>Methylothermaceae</taxon>
        <taxon>Methylomarinovum</taxon>
    </lineage>
</organism>
<evidence type="ECO:0000256" key="9">
    <source>
        <dbReference type="ARBA" id="ARBA00022884"/>
    </source>
</evidence>
<evidence type="ECO:0000313" key="12">
    <source>
        <dbReference type="EMBL" id="BCX81633.1"/>
    </source>
</evidence>
<dbReference type="Gene3D" id="3.30.460.10">
    <property type="entry name" value="Beta Polymerase, domain 2"/>
    <property type="match status" value="1"/>
</dbReference>
<comment type="miscellaneous">
    <text evidence="10">A single active site specifically recognizes both ATP and CTP and is responsible for their addition.</text>
</comment>
<dbReference type="AlphaFoldDB" id="A0AAU9BS12"/>
<keyword evidence="3 10" id="KW-0548">Nucleotidyltransferase</keyword>
<feature type="binding site" evidence="10">
    <location>
        <position position="137"/>
    </location>
    <ligand>
        <name>ATP</name>
        <dbReference type="ChEBI" id="CHEBI:30616"/>
    </ligand>
</feature>
<keyword evidence="10" id="KW-0511">Multifunctional enzyme</keyword>
<feature type="domain" description="HD" evidence="11">
    <location>
        <begin position="228"/>
        <end position="329"/>
    </location>
</feature>
<keyword evidence="9 10" id="KW-0694">RNA-binding</keyword>
<gene>
    <name evidence="10" type="primary">cca</name>
    <name evidence="12" type="ORF">MIT9_P1211</name>
</gene>
<dbReference type="EC" id="3.1.4.-" evidence="10"/>
<feature type="binding site" evidence="10">
    <location>
        <position position="140"/>
    </location>
    <ligand>
        <name>CTP</name>
        <dbReference type="ChEBI" id="CHEBI:37563"/>
    </ligand>
</feature>
<accession>A0AAU9BS12</accession>
<keyword evidence="2 10" id="KW-0819">tRNA processing</keyword>
<dbReference type="GO" id="GO:0016791">
    <property type="term" value="F:phosphatase activity"/>
    <property type="evidence" value="ECO:0007669"/>
    <property type="project" value="UniProtKB-UniRule"/>
</dbReference>
<dbReference type="PANTHER" id="PTHR47545">
    <property type="entry name" value="MULTIFUNCTIONAL CCA PROTEIN"/>
    <property type="match status" value="1"/>
</dbReference>
<feature type="binding site" evidence="10">
    <location>
        <position position="23"/>
    </location>
    <ligand>
        <name>Mg(2+)</name>
        <dbReference type="ChEBI" id="CHEBI:18420"/>
    </ligand>
</feature>
<evidence type="ECO:0000256" key="5">
    <source>
        <dbReference type="ARBA" id="ARBA00022741"/>
    </source>
</evidence>
<dbReference type="SUPFAM" id="SSF81301">
    <property type="entry name" value="Nucleotidyltransferase"/>
    <property type="match status" value="1"/>
</dbReference>
<comment type="similarity">
    <text evidence="10">Belongs to the tRNA nucleotidyltransferase/poly(A) polymerase family. Bacterial CCA-adding enzyme type 1 subfamily.</text>
</comment>
<dbReference type="InterPro" id="IPR043519">
    <property type="entry name" value="NT_sf"/>
</dbReference>
<protein>
    <recommendedName>
        <fullName evidence="10">Multifunctional CCA protein</fullName>
    </recommendedName>
    <domain>
        <recommendedName>
            <fullName evidence="10">CCA-adding enzyme</fullName>
            <ecNumber evidence="10">2.7.7.72</ecNumber>
        </recommendedName>
        <alternativeName>
            <fullName evidence="10">CCA tRNA nucleotidyltransferase</fullName>
        </alternativeName>
        <alternativeName>
            <fullName evidence="10">tRNA CCA-pyrophosphorylase</fullName>
        </alternativeName>
        <alternativeName>
            <fullName evidence="10">tRNA adenylyl-/cytidylyl-transferase</fullName>
        </alternativeName>
        <alternativeName>
            <fullName evidence="10">tRNA nucleotidyltransferase</fullName>
        </alternativeName>
        <alternativeName>
            <fullName evidence="10">tRNA-NT</fullName>
        </alternativeName>
    </domain>
    <domain>
        <recommendedName>
            <fullName evidence="10">2'-nucleotidase</fullName>
            <ecNumber evidence="10">3.1.3.-</ecNumber>
        </recommendedName>
    </domain>
    <domain>
        <recommendedName>
            <fullName evidence="10">2',3'-cyclic phosphodiesterase</fullName>
            <ecNumber evidence="10">3.1.4.-</ecNumber>
        </recommendedName>
    </domain>
    <domain>
        <recommendedName>
            <fullName evidence="10">Phosphatase</fullName>
        </recommendedName>
    </domain>
</protein>
<dbReference type="PIRSF" id="PIRSF000813">
    <property type="entry name" value="CCA_bact"/>
    <property type="match status" value="1"/>
</dbReference>
<keyword evidence="8 10" id="KW-0460">Magnesium</keyword>
<dbReference type="EMBL" id="AP024714">
    <property type="protein sequence ID" value="BCX81633.1"/>
    <property type="molecule type" value="Genomic_DNA"/>
</dbReference>
<proteinExistence type="inferred from homology"/>
<keyword evidence="4 10" id="KW-0479">Metal-binding</keyword>
<keyword evidence="13" id="KW-1185">Reference proteome</keyword>
<dbReference type="Proteomes" id="UP001321825">
    <property type="component" value="Chromosome"/>
</dbReference>
<dbReference type="GO" id="GO:0004112">
    <property type="term" value="F:cyclic-nucleotide phosphodiesterase activity"/>
    <property type="evidence" value="ECO:0007669"/>
    <property type="project" value="UniProtKB-UniRule"/>
</dbReference>
<sequence>MQVYLVGGAVRDKLLGLPVKERDWVVVGETPESMERRGFKRVGRDFPVFLHPETHEEYALARTERKVAPGHRGFVVHASPEVPLEEDLRRRDLTINAMAMTPDGRLIDPYGGLRDLKDRVLRHVSEAFVEDPLRVLRVARFAAKLAHLGFQVAPETLALMRQMVAAGEVDALTPERVWQELVKALAERTPARFFEVLRECGANARLFPEIERLFGVPQPVQWHPEIDTGIHTLMALTAAARLTPDTVTRFAALTHDLGKGLTPPEMWPSHRGHEQRGLEPLAQLCQRLKAPRAYHRLARKVMQYHGLCHRVFELKPATIVEVLYQLDVLHEDRDFEPFLKACEADVRGRKGWEDKPYPQADWWRALRRAALAVRAGELVAKGLRGEALGIELRQARIRAVAAEKRRLQASRRDDVLTQVPDKAP</sequence>
<keyword evidence="10" id="KW-0533">Nickel</keyword>
<dbReference type="InterPro" id="IPR012006">
    <property type="entry name" value="CCA_bact"/>
</dbReference>
<dbReference type="HAMAP" id="MF_01262">
    <property type="entry name" value="CCA_bact_type2"/>
    <property type="match status" value="1"/>
</dbReference>
<dbReference type="RefSeq" id="WP_317706705.1">
    <property type="nucleotide sequence ID" value="NZ_AP024714.1"/>
</dbReference>
<dbReference type="Pfam" id="PF01743">
    <property type="entry name" value="PolyA_pol"/>
    <property type="match status" value="1"/>
</dbReference>
<dbReference type="InterPro" id="IPR006674">
    <property type="entry name" value="HD_domain"/>
</dbReference>
<dbReference type="GO" id="GO:0000287">
    <property type="term" value="F:magnesium ion binding"/>
    <property type="evidence" value="ECO:0007669"/>
    <property type="project" value="UniProtKB-UniRule"/>
</dbReference>
<evidence type="ECO:0000256" key="2">
    <source>
        <dbReference type="ARBA" id="ARBA00022694"/>
    </source>
</evidence>
<dbReference type="GO" id="GO:0004810">
    <property type="term" value="F:CCA tRNA nucleotidyltransferase activity"/>
    <property type="evidence" value="ECO:0007669"/>
    <property type="project" value="UniProtKB-UniRule"/>
</dbReference>
<reference evidence="13" key="1">
    <citation type="journal article" date="2024" name="Int. J. Syst. Evol. Microbiol.">
        <title>Methylomarinovum tepidoasis sp. nov., a moderately thermophilic methanotroph of the family Methylothermaceae isolated from a deep-sea hydrothermal field.</title>
        <authorList>
            <person name="Hirayama H."/>
            <person name="Takaki Y."/>
            <person name="Abe M."/>
            <person name="Miyazaki M."/>
            <person name="Uematsu K."/>
            <person name="Matsui Y."/>
            <person name="Takai K."/>
        </authorList>
    </citation>
    <scope>NUCLEOTIDE SEQUENCE [LARGE SCALE GENOMIC DNA]</scope>
    <source>
        <strain evidence="13">IT-9</strain>
    </source>
</reference>
<dbReference type="PROSITE" id="PS51831">
    <property type="entry name" value="HD"/>
    <property type="match status" value="1"/>
</dbReference>
<dbReference type="PANTHER" id="PTHR47545:SF1">
    <property type="entry name" value="MULTIFUNCTIONAL CCA PROTEIN"/>
    <property type="match status" value="1"/>
</dbReference>
<comment type="subunit">
    <text evidence="10">Monomer. Can also form homodimers and oligomers.</text>
</comment>
<comment type="function">
    <text evidence="10">Catalyzes the addition and repair of the essential 3'-terminal CCA sequence in tRNAs without using a nucleic acid template. Adds these three nucleotides in the order of C, C, and A to the tRNA nucleotide-73, using CTP and ATP as substrates and producing inorganic pyrophosphate. tRNA 3'-terminal CCA addition is required both for tRNA processing and repair. Also involved in tRNA surveillance by mediating tandem CCA addition to generate a CCACCA at the 3' terminus of unstable tRNAs. While stable tRNAs receive only 3'-terminal CCA, unstable tRNAs are marked with CCACCA and rapidly degraded.</text>
</comment>
<feature type="binding site" evidence="10">
    <location>
        <position position="21"/>
    </location>
    <ligand>
        <name>Mg(2+)</name>
        <dbReference type="ChEBI" id="CHEBI:18420"/>
    </ligand>
</feature>
<comment type="cofactor">
    <cofactor evidence="10">
        <name>Ni(2+)</name>
        <dbReference type="ChEBI" id="CHEBI:49786"/>
    </cofactor>
    <text evidence="10">Nickel for phosphatase activity.</text>
</comment>
<evidence type="ECO:0000256" key="10">
    <source>
        <dbReference type="HAMAP-Rule" id="MF_01261"/>
    </source>
</evidence>
<feature type="binding site" evidence="10">
    <location>
        <position position="91"/>
    </location>
    <ligand>
        <name>ATP</name>
        <dbReference type="ChEBI" id="CHEBI:30616"/>
    </ligand>
</feature>
<dbReference type="GO" id="GO:0001680">
    <property type="term" value="P:tRNA 3'-terminal CCA addition"/>
    <property type="evidence" value="ECO:0007669"/>
    <property type="project" value="UniProtKB-UniRule"/>
</dbReference>
<evidence type="ECO:0000256" key="6">
    <source>
        <dbReference type="ARBA" id="ARBA00022800"/>
    </source>
</evidence>
<dbReference type="GO" id="GO:0042245">
    <property type="term" value="P:RNA repair"/>
    <property type="evidence" value="ECO:0007669"/>
    <property type="project" value="UniProtKB-KW"/>
</dbReference>
<evidence type="ECO:0000256" key="3">
    <source>
        <dbReference type="ARBA" id="ARBA00022695"/>
    </source>
</evidence>
<keyword evidence="1 10" id="KW-0808">Transferase</keyword>
<dbReference type="GO" id="GO:0000049">
    <property type="term" value="F:tRNA binding"/>
    <property type="evidence" value="ECO:0007669"/>
    <property type="project" value="UniProtKB-UniRule"/>
</dbReference>
<feature type="binding site" evidence="10">
    <location>
        <position position="8"/>
    </location>
    <ligand>
        <name>CTP</name>
        <dbReference type="ChEBI" id="CHEBI:37563"/>
    </ligand>
</feature>
<evidence type="ECO:0000256" key="1">
    <source>
        <dbReference type="ARBA" id="ARBA00022679"/>
    </source>
</evidence>
<feature type="binding site" evidence="10">
    <location>
        <position position="8"/>
    </location>
    <ligand>
        <name>ATP</name>
        <dbReference type="ChEBI" id="CHEBI:30616"/>
    </ligand>
</feature>
<dbReference type="HAMAP" id="MF_01261">
    <property type="entry name" value="CCA_bact_type1"/>
    <property type="match status" value="1"/>
</dbReference>
<dbReference type="Pfam" id="PF01966">
    <property type="entry name" value="HD"/>
    <property type="match status" value="1"/>
</dbReference>
<feature type="binding site" evidence="10">
    <location>
        <position position="11"/>
    </location>
    <ligand>
        <name>ATP</name>
        <dbReference type="ChEBI" id="CHEBI:30616"/>
    </ligand>
</feature>
<keyword evidence="7 10" id="KW-0067">ATP-binding</keyword>
<comment type="catalytic activity">
    <reaction evidence="10">
        <text>a tRNA with a 3' CCA end + 2 CTP + ATP = a tRNA with a 3' CCACCA end + 3 diphosphate</text>
        <dbReference type="Rhea" id="RHEA:76235"/>
        <dbReference type="Rhea" id="RHEA-COMP:10468"/>
        <dbReference type="Rhea" id="RHEA-COMP:18655"/>
        <dbReference type="ChEBI" id="CHEBI:30616"/>
        <dbReference type="ChEBI" id="CHEBI:33019"/>
        <dbReference type="ChEBI" id="CHEBI:37563"/>
        <dbReference type="ChEBI" id="CHEBI:83071"/>
        <dbReference type="ChEBI" id="CHEBI:195187"/>
    </reaction>
</comment>
<dbReference type="Pfam" id="PF12627">
    <property type="entry name" value="PolyA_pol_RNAbd"/>
    <property type="match status" value="1"/>
</dbReference>
<evidence type="ECO:0000256" key="7">
    <source>
        <dbReference type="ARBA" id="ARBA00022840"/>
    </source>
</evidence>
<dbReference type="CDD" id="cd05398">
    <property type="entry name" value="NT_ClassII-CCAase"/>
    <property type="match status" value="1"/>
</dbReference>
<dbReference type="EC" id="3.1.3.-" evidence="10"/>
<dbReference type="KEGG" id="mcau:MIT9_P1211"/>
<dbReference type="InterPro" id="IPR002646">
    <property type="entry name" value="PolA_pol_head_dom"/>
</dbReference>
<dbReference type="InterPro" id="IPR032828">
    <property type="entry name" value="PolyA_RNA-bd"/>
</dbReference>
<evidence type="ECO:0000313" key="13">
    <source>
        <dbReference type="Proteomes" id="UP001321825"/>
    </source>
</evidence>
<dbReference type="InterPro" id="IPR050124">
    <property type="entry name" value="tRNA_CCA-adding_enzyme"/>
</dbReference>
<evidence type="ECO:0000256" key="4">
    <source>
        <dbReference type="ARBA" id="ARBA00022723"/>
    </source>
</evidence>
<keyword evidence="10" id="KW-0378">Hydrolase</keyword>
<keyword evidence="6 10" id="KW-0692">RNA repair</keyword>
<dbReference type="NCBIfam" id="NF008137">
    <property type="entry name" value="PRK10885.1"/>
    <property type="match status" value="1"/>
</dbReference>
<evidence type="ECO:0000256" key="8">
    <source>
        <dbReference type="ARBA" id="ARBA00022842"/>
    </source>
</evidence>
<feature type="binding site" evidence="10">
    <location>
        <position position="140"/>
    </location>
    <ligand>
        <name>ATP</name>
        <dbReference type="ChEBI" id="CHEBI:30616"/>
    </ligand>
</feature>
<evidence type="ECO:0000259" key="11">
    <source>
        <dbReference type="PROSITE" id="PS51831"/>
    </source>
</evidence>
<name>A0AAU9BS12_9GAMM</name>
<dbReference type="GO" id="GO:0005524">
    <property type="term" value="F:ATP binding"/>
    <property type="evidence" value="ECO:0007669"/>
    <property type="project" value="UniProtKB-UniRule"/>
</dbReference>